<evidence type="ECO:0000313" key="3">
    <source>
        <dbReference type="Proteomes" id="UP000006327"/>
    </source>
</evidence>
<evidence type="ECO:0000256" key="1">
    <source>
        <dbReference type="SAM" id="Phobius"/>
    </source>
</evidence>
<keyword evidence="1" id="KW-0472">Membrane</keyword>
<keyword evidence="1" id="KW-1133">Transmembrane helix</keyword>
<keyword evidence="3" id="KW-1185">Reference proteome</keyword>
<organism evidence="2 3">
    <name type="scientific">Paraglaciecola arctica BSs20135</name>
    <dbReference type="NCBI Taxonomy" id="493475"/>
    <lineage>
        <taxon>Bacteria</taxon>
        <taxon>Pseudomonadati</taxon>
        <taxon>Pseudomonadota</taxon>
        <taxon>Gammaproteobacteria</taxon>
        <taxon>Alteromonadales</taxon>
        <taxon>Alteromonadaceae</taxon>
        <taxon>Paraglaciecola</taxon>
    </lineage>
</organism>
<protein>
    <submittedName>
        <fullName evidence="2">Uncharacterized protein</fullName>
    </submittedName>
</protein>
<evidence type="ECO:0000313" key="2">
    <source>
        <dbReference type="EMBL" id="GAC17448.1"/>
    </source>
</evidence>
<sequence>MHKYQDGALLHLYGAWHAIFLVYTMLKKPKQKAFQSLSYVA</sequence>
<gene>
    <name evidence="2" type="ORF">GARC_0466</name>
</gene>
<feature type="transmembrane region" description="Helical" evidence="1">
    <location>
        <begin position="6"/>
        <end position="26"/>
    </location>
</feature>
<dbReference type="EMBL" id="BAEO01000007">
    <property type="protein sequence ID" value="GAC17448.1"/>
    <property type="molecule type" value="Genomic_DNA"/>
</dbReference>
<dbReference type="STRING" id="493475.GARC_0466"/>
<reference evidence="2 3" key="1">
    <citation type="journal article" date="2017" name="Antonie Van Leeuwenhoek">
        <title>Rhizobium rhizosphaerae sp. nov., a novel species isolated from rice rhizosphere.</title>
        <authorList>
            <person name="Zhao J.J."/>
            <person name="Zhang J."/>
            <person name="Zhang R.J."/>
            <person name="Zhang C.W."/>
            <person name="Yin H.Q."/>
            <person name="Zhang X.X."/>
        </authorList>
    </citation>
    <scope>NUCLEOTIDE SEQUENCE [LARGE SCALE GENOMIC DNA]</scope>
    <source>
        <strain evidence="2 3">BSs20135</strain>
    </source>
</reference>
<comment type="caution">
    <text evidence="2">The sequence shown here is derived from an EMBL/GenBank/DDBJ whole genome shotgun (WGS) entry which is preliminary data.</text>
</comment>
<accession>K6YLE5</accession>
<name>K6YLE5_9ALTE</name>
<dbReference type="Proteomes" id="UP000006327">
    <property type="component" value="Unassembled WGS sequence"/>
</dbReference>
<dbReference type="AlphaFoldDB" id="K6YLE5"/>
<proteinExistence type="predicted"/>
<keyword evidence="1" id="KW-0812">Transmembrane</keyword>